<dbReference type="PANTHER" id="PTHR43399">
    <property type="entry name" value="SUBTILISIN-RELATED"/>
    <property type="match status" value="1"/>
</dbReference>
<keyword evidence="3 6" id="KW-0378">Hydrolase</keyword>
<dbReference type="PROSITE" id="PS00138">
    <property type="entry name" value="SUBTILASE_SER"/>
    <property type="match status" value="1"/>
</dbReference>
<dbReference type="Gene3D" id="3.40.50.200">
    <property type="entry name" value="Peptidase S8/S53 domain"/>
    <property type="match status" value="1"/>
</dbReference>
<organism evidence="10">
    <name type="scientific">Streptomyces tabacisoli</name>
    <dbReference type="NCBI Taxonomy" id="3156398"/>
    <lineage>
        <taxon>Bacteria</taxon>
        <taxon>Bacillati</taxon>
        <taxon>Actinomycetota</taxon>
        <taxon>Actinomycetes</taxon>
        <taxon>Kitasatosporales</taxon>
        <taxon>Streptomycetaceae</taxon>
        <taxon>Streptomyces</taxon>
    </lineage>
</organism>
<feature type="active site" description="Charge relay system" evidence="5 6">
    <location>
        <position position="262"/>
    </location>
</feature>
<keyword evidence="2 6" id="KW-0645">Protease</keyword>
<dbReference type="PROSITE" id="PS51318">
    <property type="entry name" value="TAT"/>
    <property type="match status" value="1"/>
</dbReference>
<evidence type="ECO:0000256" key="3">
    <source>
        <dbReference type="ARBA" id="ARBA00022801"/>
    </source>
</evidence>
<feature type="signal peptide" evidence="8">
    <location>
        <begin position="1"/>
        <end position="25"/>
    </location>
</feature>
<evidence type="ECO:0000256" key="7">
    <source>
        <dbReference type="RuleBase" id="RU003355"/>
    </source>
</evidence>
<dbReference type="InterPro" id="IPR051048">
    <property type="entry name" value="Peptidase_S8/S53_subtilisin"/>
</dbReference>
<keyword evidence="8" id="KW-0732">Signal</keyword>
<dbReference type="PROSITE" id="PS51892">
    <property type="entry name" value="SUBTILASE"/>
    <property type="match status" value="1"/>
</dbReference>
<dbReference type="GO" id="GO:0005975">
    <property type="term" value="P:carbohydrate metabolic process"/>
    <property type="evidence" value="ECO:0007669"/>
    <property type="project" value="UniProtKB-ARBA"/>
</dbReference>
<dbReference type="GO" id="GO:0004252">
    <property type="term" value="F:serine-type endopeptidase activity"/>
    <property type="evidence" value="ECO:0007669"/>
    <property type="project" value="UniProtKB-UniRule"/>
</dbReference>
<dbReference type="RefSeq" id="WP_353946195.1">
    <property type="nucleotide sequence ID" value="NZ_CP159534.1"/>
</dbReference>
<dbReference type="InterPro" id="IPR000209">
    <property type="entry name" value="Peptidase_S8/S53_dom"/>
</dbReference>
<dbReference type="InterPro" id="IPR017297">
    <property type="entry name" value="Peptidase_S8A_DPH-A"/>
</dbReference>
<dbReference type="GO" id="GO:0006508">
    <property type="term" value="P:proteolysis"/>
    <property type="evidence" value="ECO:0007669"/>
    <property type="project" value="UniProtKB-KW"/>
</dbReference>
<dbReference type="PROSITE" id="PS00136">
    <property type="entry name" value="SUBTILASE_ASP"/>
    <property type="match status" value="1"/>
</dbReference>
<dbReference type="InterPro" id="IPR015500">
    <property type="entry name" value="Peptidase_S8_subtilisin-rel"/>
</dbReference>
<dbReference type="Pfam" id="PF00082">
    <property type="entry name" value="Peptidase_S8"/>
    <property type="match status" value="1"/>
</dbReference>
<accession>A0AAU8J1W7</accession>
<evidence type="ECO:0000256" key="5">
    <source>
        <dbReference type="PIRSR" id="PIRSR615500-1"/>
    </source>
</evidence>
<dbReference type="InterPro" id="IPR006311">
    <property type="entry name" value="TAT_signal"/>
</dbReference>
<protein>
    <submittedName>
        <fullName evidence="10">S8 family serine peptidase</fullName>
    </submittedName>
</protein>
<feature type="chain" id="PRO_5043773135" evidence="8">
    <location>
        <begin position="26"/>
        <end position="1104"/>
    </location>
</feature>
<dbReference type="InterPro" id="IPR022398">
    <property type="entry name" value="Peptidase_S8_His-AS"/>
</dbReference>
<proteinExistence type="inferred from homology"/>
<dbReference type="PRINTS" id="PR00723">
    <property type="entry name" value="SUBTILISIN"/>
</dbReference>
<gene>
    <name evidence="10" type="ORF">ABII15_34430</name>
</gene>
<evidence type="ECO:0000259" key="9">
    <source>
        <dbReference type="Pfam" id="PF00082"/>
    </source>
</evidence>
<dbReference type="InterPro" id="IPR023827">
    <property type="entry name" value="Peptidase_S8_Asp-AS"/>
</dbReference>
<dbReference type="PROSITE" id="PS00137">
    <property type="entry name" value="SUBTILASE_HIS"/>
    <property type="match status" value="1"/>
</dbReference>
<evidence type="ECO:0000313" key="10">
    <source>
        <dbReference type="EMBL" id="XCJ74758.1"/>
    </source>
</evidence>
<comment type="similarity">
    <text evidence="1 6 7">Belongs to the peptidase S8 family.</text>
</comment>
<dbReference type="KEGG" id="stac:ABII15_34430"/>
<feature type="active site" description="Charge relay system" evidence="5 6">
    <location>
        <position position="441"/>
    </location>
</feature>
<dbReference type="CDD" id="cd07487">
    <property type="entry name" value="Peptidases_S8_1"/>
    <property type="match status" value="1"/>
</dbReference>
<dbReference type="PANTHER" id="PTHR43399:SF4">
    <property type="entry name" value="CELL WALL-ASSOCIATED PROTEASE"/>
    <property type="match status" value="1"/>
</dbReference>
<reference evidence="10" key="1">
    <citation type="submission" date="2024-06" db="EMBL/GenBank/DDBJ databases">
        <title>Streptomyces sp. strain HUAS MG91 genome sequences.</title>
        <authorList>
            <person name="Mo P."/>
        </authorList>
    </citation>
    <scope>NUCLEOTIDE SEQUENCE</scope>
    <source>
        <strain evidence="10">HUAS MG91</strain>
    </source>
</reference>
<evidence type="ECO:0000256" key="8">
    <source>
        <dbReference type="SAM" id="SignalP"/>
    </source>
</evidence>
<dbReference type="InterPro" id="IPR013783">
    <property type="entry name" value="Ig-like_fold"/>
</dbReference>
<evidence type="ECO:0000256" key="6">
    <source>
        <dbReference type="PROSITE-ProRule" id="PRU01240"/>
    </source>
</evidence>
<dbReference type="AlphaFoldDB" id="A0AAU8J1W7"/>
<dbReference type="InterPro" id="IPR023828">
    <property type="entry name" value="Peptidase_S8_Ser-AS"/>
</dbReference>
<evidence type="ECO:0000256" key="4">
    <source>
        <dbReference type="ARBA" id="ARBA00022825"/>
    </source>
</evidence>
<dbReference type="InterPro" id="IPR036852">
    <property type="entry name" value="Peptidase_S8/S53_dom_sf"/>
</dbReference>
<dbReference type="Gene3D" id="2.60.40.10">
    <property type="entry name" value="Immunoglobulins"/>
    <property type="match status" value="1"/>
</dbReference>
<dbReference type="SUPFAM" id="SSF52743">
    <property type="entry name" value="Subtilisin-like"/>
    <property type="match status" value="1"/>
</dbReference>
<feature type="domain" description="Peptidase S8/S53" evidence="9">
    <location>
        <begin position="221"/>
        <end position="484"/>
    </location>
</feature>
<evidence type="ECO:0000256" key="1">
    <source>
        <dbReference type="ARBA" id="ARBA00011073"/>
    </source>
</evidence>
<feature type="active site" description="Charge relay system" evidence="5 6">
    <location>
        <position position="230"/>
    </location>
</feature>
<sequence>MRRLVTRPGLVALAATAVVAATATAAVPATAGPAATAGKRPTQTRVQLITGDVVQVTDGKVTGFTPAAGRANIPVHIESDGERSLVVPLDAQRLISDGTLDQRLFDIDQLNTAAARKLYKNGLKVIVGYRGGAAAARADIQDTGATVHHGLKALNAQALTASAADLPALWKSLTRSDNDVTRTTAAQGVDHVWLDAPVKAQLDVSVPQIGAPAAWQAGYDGKGVKVAVVDTGVYADHPDLTGKVVAAKNFSTSPDDVDHQGHGTHVASTIAGSGAKSGGKYKGVAPGASIIAAKVLDDTGSGADSDIIAGIDWSVAQGADIVNMSLGGTDTPDTDPLEATVDHYSESDGVLFAVAAGNEGPGAGTIDTPGSADSALTVGAVDSGDKTADFSSRGPRVGDGAIKPDVTAPGVDITAASSPGSAIAQEVGENPEGYVTISGTSMATPHVAGSAALLKQQHPDWKAAQLKGVLTASAKDTGFGAFEQGAGRIQVDHAITTGVYAEQTSLNFGTAAWPHDDDQPITRTLTYRNTGTSDVTLDLTASGTSADGKTAPEGMFTLSPAKVTVPAGKTADVTIGADTRTEAPDGRYTGAVVAAADGQSVRTAFAVEREVASYAVDLRHIGRDGKAAAHFQTYVKALTGDAAGTEYAVDENSDSTTVRLPVGEYSVQGVILKDRADSAQGTDWIAQPRLTVDKDQQVTLDARTAKPVDITVPDARAKAQQAYMYYALKEGSADYQFGWQLPSYANLRTAHLGPEITDGSLRQLWDADFAVGDAKQYSLVHGGPVQRLATGYTRHEKKRDLAEVKASLGTPVPGKDSWLSPIGTVRGSLMGYSSGRVAPAPSSRTLYLSTADAAQWSLGMEQLAAPLPNGWQPTDSHYGVSFASYRAGRTYKEVFNTGVFGPLMDENDGIVRDGNTLYAFLRMFDDGQGHDGFTTVKSAHTTLVRDGETLVDNDKSIEYASFGVPAEDGNYTLSTTATRTEDVARVGTRIDASWSFRSAAGDKAIPASVVRFHPDLDLESRARAGKKVTMPVEVQGAAAGDDLKSLTVHASYDDGTTWRKLTVKHGSTTLTAPAKGKGVALRAEVEDRQGNTSTVTVYNAFLGR</sequence>
<dbReference type="EMBL" id="CP159534">
    <property type="protein sequence ID" value="XCJ74758.1"/>
    <property type="molecule type" value="Genomic_DNA"/>
</dbReference>
<name>A0AAU8J1W7_9ACTN</name>
<keyword evidence="4 6" id="KW-0720">Serine protease</keyword>
<dbReference type="PIRSF" id="PIRSF037854">
    <property type="entry name" value="Dihydropyridine_esterase"/>
    <property type="match status" value="1"/>
</dbReference>
<evidence type="ECO:0000256" key="2">
    <source>
        <dbReference type="ARBA" id="ARBA00022670"/>
    </source>
</evidence>